<evidence type="ECO:0000256" key="3">
    <source>
        <dbReference type="ARBA" id="ARBA00023125"/>
    </source>
</evidence>
<feature type="domain" description="Tyr recombinase" evidence="5">
    <location>
        <begin position="204"/>
        <end position="381"/>
    </location>
</feature>
<dbReference type="PANTHER" id="PTHR30629">
    <property type="entry name" value="PROPHAGE INTEGRASE"/>
    <property type="match status" value="1"/>
</dbReference>
<dbReference type="AlphaFoldDB" id="A0A1G9U9P8"/>
<dbReference type="Pfam" id="PF13356">
    <property type="entry name" value="Arm-DNA-bind_3"/>
    <property type="match status" value="1"/>
</dbReference>
<evidence type="ECO:0000256" key="2">
    <source>
        <dbReference type="ARBA" id="ARBA00022908"/>
    </source>
</evidence>
<keyword evidence="2" id="KW-0229">DNA integration</keyword>
<dbReference type="Gene3D" id="1.10.443.10">
    <property type="entry name" value="Intergrase catalytic core"/>
    <property type="match status" value="1"/>
</dbReference>
<dbReference type="GO" id="GO:0006310">
    <property type="term" value="P:DNA recombination"/>
    <property type="evidence" value="ECO:0007669"/>
    <property type="project" value="UniProtKB-KW"/>
</dbReference>
<dbReference type="Gene3D" id="1.10.150.130">
    <property type="match status" value="1"/>
</dbReference>
<dbReference type="GO" id="GO:0003677">
    <property type="term" value="F:DNA binding"/>
    <property type="evidence" value="ECO:0007669"/>
    <property type="project" value="UniProtKB-KW"/>
</dbReference>
<evidence type="ECO:0000259" key="5">
    <source>
        <dbReference type="PROSITE" id="PS51898"/>
    </source>
</evidence>
<gene>
    <name evidence="6" type="ORF">SAMN04488568_11445</name>
</gene>
<dbReference type="Pfam" id="PF00589">
    <property type="entry name" value="Phage_integrase"/>
    <property type="match status" value="1"/>
</dbReference>
<evidence type="ECO:0000256" key="4">
    <source>
        <dbReference type="ARBA" id="ARBA00023172"/>
    </source>
</evidence>
<protein>
    <submittedName>
        <fullName evidence="6">Integrase</fullName>
    </submittedName>
</protein>
<dbReference type="Proteomes" id="UP000199759">
    <property type="component" value="Unassembled WGS sequence"/>
</dbReference>
<evidence type="ECO:0000313" key="6">
    <source>
        <dbReference type="EMBL" id="SDM56444.1"/>
    </source>
</evidence>
<dbReference type="OrthoDB" id="9795573at2"/>
<dbReference type="InterPro" id="IPR011010">
    <property type="entry name" value="DNA_brk_join_enz"/>
</dbReference>
<keyword evidence="7" id="KW-1185">Reference proteome</keyword>
<dbReference type="InterPro" id="IPR010998">
    <property type="entry name" value="Integrase_recombinase_N"/>
</dbReference>
<dbReference type="InterPro" id="IPR050808">
    <property type="entry name" value="Phage_Integrase"/>
</dbReference>
<proteinExistence type="inferred from homology"/>
<accession>A0A1G9U9P8</accession>
<name>A0A1G9U9P8_9PROT</name>
<dbReference type="STRING" id="144026.SAMN04488568_11445"/>
<dbReference type="RefSeq" id="WP_091770768.1">
    <property type="nucleotide sequence ID" value="NZ_FNHG01000014.1"/>
</dbReference>
<dbReference type="InterPro" id="IPR025166">
    <property type="entry name" value="Integrase_DNA_bind_dom"/>
</dbReference>
<dbReference type="InterPro" id="IPR002104">
    <property type="entry name" value="Integrase_catalytic"/>
</dbReference>
<organism evidence="6 7">
    <name type="scientific">Maricaulis salignorans</name>
    <dbReference type="NCBI Taxonomy" id="144026"/>
    <lineage>
        <taxon>Bacteria</taxon>
        <taxon>Pseudomonadati</taxon>
        <taxon>Pseudomonadota</taxon>
        <taxon>Alphaproteobacteria</taxon>
        <taxon>Maricaulales</taxon>
        <taxon>Maricaulaceae</taxon>
        <taxon>Maricaulis</taxon>
    </lineage>
</organism>
<dbReference type="PANTHER" id="PTHR30629:SF2">
    <property type="entry name" value="PROPHAGE INTEGRASE INTS-RELATED"/>
    <property type="match status" value="1"/>
</dbReference>
<evidence type="ECO:0000256" key="1">
    <source>
        <dbReference type="ARBA" id="ARBA00008857"/>
    </source>
</evidence>
<dbReference type="Gene3D" id="3.30.160.390">
    <property type="entry name" value="Integrase, DNA-binding domain"/>
    <property type="match status" value="1"/>
</dbReference>
<dbReference type="EMBL" id="FNHG01000014">
    <property type="protein sequence ID" value="SDM56444.1"/>
    <property type="molecule type" value="Genomic_DNA"/>
</dbReference>
<keyword evidence="4" id="KW-0233">DNA recombination</keyword>
<dbReference type="PROSITE" id="PS51898">
    <property type="entry name" value="TYR_RECOMBINASE"/>
    <property type="match status" value="1"/>
</dbReference>
<dbReference type="SUPFAM" id="SSF56349">
    <property type="entry name" value="DNA breaking-rejoining enzymes"/>
    <property type="match status" value="1"/>
</dbReference>
<keyword evidence="3" id="KW-0238">DNA-binding</keyword>
<dbReference type="CDD" id="cd00801">
    <property type="entry name" value="INT_P4_C"/>
    <property type="match status" value="1"/>
</dbReference>
<dbReference type="InterPro" id="IPR038488">
    <property type="entry name" value="Integrase_DNA-bd_sf"/>
</dbReference>
<sequence>MKLTTTKLNALRAPENGSSLKRSDGRGLFIWVHPTNTKTWKYSCRSGGKQKTFTLGNYPEIGLADAREMVTKLRSAQQTGQDTNEALRVIKNGGLEAAPSLRSFVDEVIEHAQREGMAPATESKKWWLRDAIPTVLLDKAINRVTRAELAEFVGRLVSLGHLDKARRVARLLVKACDRAVIKGWLSDNIAERLSCLVPARAARHHPAIVDPYEVAGVLGKVYYYGGSSAARMCLRLEPYLLLRPGEVRAGRWSEIDWKNSEWVIPAERMKMSRDHIVPLSPFVVDLLRRHRSQNPEGELIFPSRRSADVYLSENTMNQALWRLGYKGRMTAHGFRSMASTLLNEMGWNSDWIEAQLSHSQRNAVRGAYNRAEYLEGRRTMMRCWSEYLLELESYALGNSPTLPILLRYGPLGQSDQLPPYTEAPEQ</sequence>
<dbReference type="GO" id="GO:0015074">
    <property type="term" value="P:DNA integration"/>
    <property type="evidence" value="ECO:0007669"/>
    <property type="project" value="UniProtKB-KW"/>
</dbReference>
<dbReference type="InterPro" id="IPR013762">
    <property type="entry name" value="Integrase-like_cat_sf"/>
</dbReference>
<reference evidence="6 7" key="1">
    <citation type="submission" date="2016-10" db="EMBL/GenBank/DDBJ databases">
        <authorList>
            <person name="de Groot N.N."/>
        </authorList>
    </citation>
    <scope>NUCLEOTIDE SEQUENCE [LARGE SCALE GENOMIC DNA]</scope>
    <source>
        <strain evidence="6 7">DSM 16077</strain>
    </source>
</reference>
<evidence type="ECO:0000313" key="7">
    <source>
        <dbReference type="Proteomes" id="UP000199759"/>
    </source>
</evidence>
<comment type="similarity">
    <text evidence="1">Belongs to the 'phage' integrase family.</text>
</comment>